<protein>
    <recommendedName>
        <fullName evidence="1">Knr4/Smi1-like domain-containing protein</fullName>
    </recommendedName>
</protein>
<sequence>MGRMSDDEAGQAGAEAVRAAWGRIDAWLRKWGPDSYARLAPPAEPGAVAAAEAALRMRFPAELRASLGCHDGVGGEGVLPVKPPLSAAGIVRYWTRWMELTEEEREFGDPEEEGEPSWHPRWIPWAESDGDAQIIDGRDGPGFGRLGMKYHDEEGSFGDDAPSLAAYLTEVADALENGGSVGGRVAYVGVSGEMWWAAAPAAPSGSG</sequence>
<feature type="domain" description="Knr4/Smi1-like" evidence="1">
    <location>
        <begin position="42"/>
        <end position="170"/>
    </location>
</feature>
<dbReference type="SMART" id="SM00860">
    <property type="entry name" value="SMI1_KNR4"/>
    <property type="match status" value="1"/>
</dbReference>
<evidence type="ECO:0000313" key="3">
    <source>
        <dbReference type="EMBL" id="GHI45426.1"/>
    </source>
</evidence>
<name>A0AA37BSX4_9ACTN</name>
<dbReference type="Proteomes" id="UP001051844">
    <property type="component" value="Unassembled WGS sequence"/>
</dbReference>
<organism evidence="2 4">
    <name type="scientific">Streptomyces albidoflavus</name>
    <dbReference type="NCBI Taxonomy" id="1886"/>
    <lineage>
        <taxon>Bacteria</taxon>
        <taxon>Bacillati</taxon>
        <taxon>Actinomycetota</taxon>
        <taxon>Actinomycetes</taxon>
        <taxon>Kitasatosporales</taxon>
        <taxon>Streptomycetaceae</taxon>
        <taxon>Streptomyces</taxon>
        <taxon>Streptomyces albidoflavus group</taxon>
    </lineage>
</organism>
<comment type="caution">
    <text evidence="2">The sequence shown here is derived from an EMBL/GenBank/DDBJ whole genome shotgun (WGS) entry which is preliminary data.</text>
</comment>
<evidence type="ECO:0000313" key="2">
    <source>
        <dbReference type="EMBL" id="GHI43855.1"/>
    </source>
</evidence>
<dbReference type="PANTHER" id="PTHR47432">
    <property type="entry name" value="CELL WALL ASSEMBLY REGULATOR SMI1"/>
    <property type="match status" value="1"/>
</dbReference>
<gene>
    <name evidence="2" type="ORF">ScoT_00290</name>
    <name evidence="3" type="ORF">ScoT_16000</name>
</gene>
<evidence type="ECO:0000313" key="4">
    <source>
        <dbReference type="Proteomes" id="UP001051844"/>
    </source>
</evidence>
<proteinExistence type="predicted"/>
<dbReference type="EMBL" id="BNDZ01000002">
    <property type="protein sequence ID" value="GHI43855.1"/>
    <property type="molecule type" value="Genomic_DNA"/>
</dbReference>
<dbReference type="InterPro" id="IPR018958">
    <property type="entry name" value="Knr4/Smi1-like_dom"/>
</dbReference>
<evidence type="ECO:0000259" key="1">
    <source>
        <dbReference type="SMART" id="SM00860"/>
    </source>
</evidence>
<dbReference type="SUPFAM" id="SSF160631">
    <property type="entry name" value="SMI1/KNR4-like"/>
    <property type="match status" value="1"/>
</dbReference>
<dbReference type="EMBL" id="BNDZ01000003">
    <property type="protein sequence ID" value="GHI45426.1"/>
    <property type="molecule type" value="Genomic_DNA"/>
</dbReference>
<dbReference type="AlphaFoldDB" id="A0AA37BSX4"/>
<dbReference type="PANTHER" id="PTHR47432:SF1">
    <property type="entry name" value="CELL WALL ASSEMBLY REGULATOR SMI1"/>
    <property type="match status" value="1"/>
</dbReference>
<dbReference type="Pfam" id="PF09346">
    <property type="entry name" value="SMI1_KNR4"/>
    <property type="match status" value="1"/>
</dbReference>
<accession>A0AA37BSX4</accession>
<dbReference type="InterPro" id="IPR037883">
    <property type="entry name" value="Knr4/Smi1-like_sf"/>
</dbReference>
<dbReference type="InterPro" id="IPR051873">
    <property type="entry name" value="KNR4/SMI1_regulator"/>
</dbReference>
<reference evidence="2" key="1">
    <citation type="submission" date="2022-09" db="EMBL/GenBank/DDBJ databases">
        <title>Whole genome shotgun sequence of Streptomyces albidoflavus NBRC 12854.</title>
        <authorList>
            <person name="Komaki H."/>
            <person name="Tamura T."/>
        </authorList>
    </citation>
    <scope>NUCLEOTIDE SEQUENCE</scope>
    <source>
        <strain evidence="2">NBRC 12854</strain>
    </source>
</reference>